<sequence length="402" mass="45110">MQLIQTSRFTNNTVSLRALVPLDSRTISGWNVLVWMIRSATETWPDRQTFTEALGRAYSMHVRCGLTGYGAQVALEVVFEWIRPDLIRDPAYPAAVQEVMEQVLFHPCLTAERLEEALYMIRARLLRQQEDPDTAAVLAALAAAGEGTSLAVPISGTLEGLESVTLDEVRHLWKTWLDMPKSLYAVGDLLPEMQRFLDGLLQTAPVCTPHSPLAPREMPAVVREVRDIAQTSLVQGYTTQITLSDSESAALMVLSSILGSGQKSLLFEEIRERHSWCYSISCSLIRFDGLLLVTAGTRAEYLEDLQSKIARQIRRIADDDYPQSLFDAAILDLVDGISARRDFPRALIETAFQQDLLDLHRTDQEQIARLRRVTRRDVQETAQKLQLAVTSIVQEGEADEQD</sequence>
<dbReference type="InterPro" id="IPR007863">
    <property type="entry name" value="Peptidase_M16_C"/>
</dbReference>
<dbReference type="AlphaFoldDB" id="A0A140DWS5"/>
<feature type="domain" description="Peptidase M16 C-terminal" evidence="2">
    <location>
        <begin position="164"/>
        <end position="330"/>
    </location>
</feature>
<protein>
    <recommendedName>
        <fullName evidence="2">Peptidase M16 C-terminal domain-containing protein</fullName>
    </recommendedName>
</protein>
<dbReference type="EMBL" id="CP011391">
    <property type="protein sequence ID" value="AMK55102.1"/>
    <property type="molecule type" value="Genomic_DNA"/>
</dbReference>
<accession>A0A140DWS5</accession>
<dbReference type="GO" id="GO:0046872">
    <property type="term" value="F:metal ion binding"/>
    <property type="evidence" value="ECO:0007669"/>
    <property type="project" value="InterPro"/>
</dbReference>
<evidence type="ECO:0000313" key="4">
    <source>
        <dbReference type="Proteomes" id="UP000069771"/>
    </source>
</evidence>
<dbReference type="Pfam" id="PF05193">
    <property type="entry name" value="Peptidase_M16_C"/>
    <property type="match status" value="1"/>
</dbReference>
<dbReference type="InterPro" id="IPR050361">
    <property type="entry name" value="MPP/UQCRC_Complex"/>
</dbReference>
<dbReference type="Gene3D" id="3.30.830.10">
    <property type="entry name" value="Metalloenzyme, LuxS/M16 peptidase-like"/>
    <property type="match status" value="2"/>
</dbReference>
<dbReference type="GeneID" id="78478573"/>
<dbReference type="KEGG" id="fro:AALO17_19680"/>
<organism evidence="3 4">
    <name type="scientific">Faecalibaculum rodentium</name>
    <dbReference type="NCBI Taxonomy" id="1702221"/>
    <lineage>
        <taxon>Bacteria</taxon>
        <taxon>Bacillati</taxon>
        <taxon>Bacillota</taxon>
        <taxon>Erysipelotrichia</taxon>
        <taxon>Erysipelotrichales</taxon>
        <taxon>Erysipelotrichaceae</taxon>
        <taxon>Faecalibaculum</taxon>
    </lineage>
</organism>
<name>A0A140DWS5_9FIRM</name>
<dbReference type="PANTHER" id="PTHR11851">
    <property type="entry name" value="METALLOPROTEASE"/>
    <property type="match status" value="1"/>
</dbReference>
<dbReference type="PANTHER" id="PTHR11851:SF49">
    <property type="entry name" value="MITOCHONDRIAL-PROCESSING PEPTIDASE SUBUNIT ALPHA"/>
    <property type="match status" value="1"/>
</dbReference>
<evidence type="ECO:0000256" key="1">
    <source>
        <dbReference type="ARBA" id="ARBA00007261"/>
    </source>
</evidence>
<dbReference type="STRING" id="1702221.AALO17_19680"/>
<dbReference type="OrthoDB" id="9762085at2"/>
<dbReference type="InterPro" id="IPR011249">
    <property type="entry name" value="Metalloenz_LuxS/M16"/>
</dbReference>
<keyword evidence="4" id="KW-1185">Reference proteome</keyword>
<dbReference type="RefSeq" id="WP_067558352.1">
    <property type="nucleotide sequence ID" value="NZ_CP011391.1"/>
</dbReference>
<evidence type="ECO:0000259" key="2">
    <source>
        <dbReference type="Pfam" id="PF05193"/>
    </source>
</evidence>
<proteinExistence type="inferred from homology"/>
<evidence type="ECO:0000313" key="3">
    <source>
        <dbReference type="EMBL" id="AMK55102.1"/>
    </source>
</evidence>
<dbReference type="SUPFAM" id="SSF63411">
    <property type="entry name" value="LuxS/MPP-like metallohydrolase"/>
    <property type="match status" value="2"/>
</dbReference>
<dbReference type="Proteomes" id="UP000069771">
    <property type="component" value="Chromosome"/>
</dbReference>
<gene>
    <name evidence="3" type="ORF">AALO17_19680</name>
</gene>
<reference evidence="3 4" key="1">
    <citation type="journal article" date="2016" name="Gut Pathog.">
        <title>Whole genome sequencing of "Faecalibaculum rodentium" ALO17, isolated from C57BL/6J laboratory mouse feces.</title>
        <authorList>
            <person name="Lim S."/>
            <person name="Chang D.H."/>
            <person name="Ahn S."/>
            <person name="Kim B.C."/>
        </authorList>
    </citation>
    <scope>NUCLEOTIDE SEQUENCE [LARGE SCALE GENOMIC DNA]</scope>
    <source>
        <strain evidence="3 4">Alo17</strain>
    </source>
</reference>
<comment type="similarity">
    <text evidence="1">Belongs to the peptidase M16 family.</text>
</comment>